<dbReference type="OrthoDB" id="5730196at2"/>
<evidence type="ECO:0000313" key="2">
    <source>
        <dbReference type="EMBL" id="RPE79815.1"/>
    </source>
</evidence>
<evidence type="ECO:0008006" key="4">
    <source>
        <dbReference type="Google" id="ProtNLM"/>
    </source>
</evidence>
<comment type="caution">
    <text evidence="2">The sequence shown here is derived from an EMBL/GenBank/DDBJ whole genome shotgun (WGS) entry which is preliminary data.</text>
</comment>
<feature type="region of interest" description="Disordered" evidence="1">
    <location>
        <begin position="43"/>
        <end position="65"/>
    </location>
</feature>
<proteinExistence type="predicted"/>
<accession>A0A3N4VE93</accession>
<dbReference type="RefSeq" id="WP_123769993.1">
    <property type="nucleotide sequence ID" value="NZ_RKQN01000002.1"/>
</dbReference>
<keyword evidence="3" id="KW-1185">Reference proteome</keyword>
<evidence type="ECO:0000313" key="3">
    <source>
        <dbReference type="Proteomes" id="UP000269708"/>
    </source>
</evidence>
<dbReference type="Proteomes" id="UP000269708">
    <property type="component" value="Unassembled WGS sequence"/>
</dbReference>
<sequence>MDIGLPSAAPRAVVAVPRDAVILRREGSFVLRVGRDGKAERLPVDTGAELDGPVEVSGAVEPGAR</sequence>
<gene>
    <name evidence="2" type="ORF">EDC50_1641</name>
</gene>
<protein>
    <recommendedName>
        <fullName evidence="4">HlyD family secretion protein</fullName>
    </recommendedName>
</protein>
<dbReference type="EMBL" id="RKQN01000002">
    <property type="protein sequence ID" value="RPE79815.1"/>
    <property type="molecule type" value="Genomic_DNA"/>
</dbReference>
<name>A0A3N4VE93_9GAMM</name>
<reference evidence="2 3" key="1">
    <citation type="submission" date="2018-11" db="EMBL/GenBank/DDBJ databases">
        <title>Genomic Encyclopedia of Type Strains, Phase IV (KMG-IV): sequencing the most valuable type-strain genomes for metagenomic binning, comparative biology and taxonomic classification.</title>
        <authorList>
            <person name="Goeker M."/>
        </authorList>
    </citation>
    <scope>NUCLEOTIDE SEQUENCE [LARGE SCALE GENOMIC DNA]</scope>
    <source>
        <strain evidence="2 3">DSM 25623</strain>
    </source>
</reference>
<evidence type="ECO:0000256" key="1">
    <source>
        <dbReference type="SAM" id="MobiDB-lite"/>
    </source>
</evidence>
<dbReference type="Gene3D" id="2.40.420.20">
    <property type="match status" value="1"/>
</dbReference>
<organism evidence="2 3">
    <name type="scientific">Vulcaniibacterium tengchongense</name>
    <dbReference type="NCBI Taxonomy" id="1273429"/>
    <lineage>
        <taxon>Bacteria</taxon>
        <taxon>Pseudomonadati</taxon>
        <taxon>Pseudomonadota</taxon>
        <taxon>Gammaproteobacteria</taxon>
        <taxon>Lysobacterales</taxon>
        <taxon>Lysobacteraceae</taxon>
        <taxon>Vulcaniibacterium</taxon>
    </lineage>
</organism>
<dbReference type="AlphaFoldDB" id="A0A3N4VE93"/>